<comment type="caution">
    <text evidence="1">The sequence shown here is derived from an EMBL/GenBank/DDBJ whole genome shotgun (WGS) entry which is preliminary data.</text>
</comment>
<name>A0ACC0PQR6_RHOML</name>
<proteinExistence type="predicted"/>
<sequence>MVLTEIEKERQETIKHNLKELEAVGIDPARLKSMAMSLFGSKPKASGESTKEGNNKVGHGADPDYIPPEGVEILSSCSDNDESFRSQAKKVIFKCKSHQFGEAHFLAASTSLYKQLSSCAVQQFNCSAATAEAVLVAAVQLVSTSELGYNFLLTEEMQIKLLMKEKERKQSTPERFKDTHIRHRLGEAVWINDKAKKHHTPRRQHRQIRVRMNGHMLPPEGGHTASYVPLLQQPSQSLTSSKDSINQQRSGHVRYVPNGRVREMSKGSGISSSVTSSVGIGSEGSDMLSSKLSAAPPEQQKQIFGERLYPLVHKQKPDLAAKITGMILEMDNAELLLLLESPDLLVTKVEEA</sequence>
<keyword evidence="2" id="KW-1185">Reference proteome</keyword>
<gene>
    <name evidence="1" type="ORF">RHMOL_Rhmol02G0119000</name>
</gene>
<reference evidence="1" key="1">
    <citation type="submission" date="2022-02" db="EMBL/GenBank/DDBJ databases">
        <title>Plant Genome Project.</title>
        <authorList>
            <person name="Zhang R.-G."/>
        </authorList>
    </citation>
    <scope>NUCLEOTIDE SEQUENCE</scope>
    <source>
        <strain evidence="1">AT1</strain>
    </source>
</reference>
<dbReference type="Proteomes" id="UP001062846">
    <property type="component" value="Chromosome 2"/>
</dbReference>
<dbReference type="EMBL" id="CM046389">
    <property type="protein sequence ID" value="KAI8567399.1"/>
    <property type="molecule type" value="Genomic_DNA"/>
</dbReference>
<evidence type="ECO:0000313" key="2">
    <source>
        <dbReference type="Proteomes" id="UP001062846"/>
    </source>
</evidence>
<protein>
    <submittedName>
        <fullName evidence="1">Uncharacterized protein</fullName>
    </submittedName>
</protein>
<accession>A0ACC0PQR6</accession>
<organism evidence="1 2">
    <name type="scientific">Rhododendron molle</name>
    <name type="common">Chinese azalea</name>
    <name type="synonym">Azalea mollis</name>
    <dbReference type="NCBI Taxonomy" id="49168"/>
    <lineage>
        <taxon>Eukaryota</taxon>
        <taxon>Viridiplantae</taxon>
        <taxon>Streptophyta</taxon>
        <taxon>Embryophyta</taxon>
        <taxon>Tracheophyta</taxon>
        <taxon>Spermatophyta</taxon>
        <taxon>Magnoliopsida</taxon>
        <taxon>eudicotyledons</taxon>
        <taxon>Gunneridae</taxon>
        <taxon>Pentapetalae</taxon>
        <taxon>asterids</taxon>
        <taxon>Ericales</taxon>
        <taxon>Ericaceae</taxon>
        <taxon>Ericoideae</taxon>
        <taxon>Rhodoreae</taxon>
        <taxon>Rhododendron</taxon>
    </lineage>
</organism>
<evidence type="ECO:0000313" key="1">
    <source>
        <dbReference type="EMBL" id="KAI8567399.1"/>
    </source>
</evidence>